<proteinExistence type="predicted"/>
<dbReference type="KEGG" id="tet:TTHERM_00348190"/>
<name>I7M9S6_TETTS</name>
<evidence type="ECO:0000256" key="1">
    <source>
        <dbReference type="SAM" id="MobiDB-lite"/>
    </source>
</evidence>
<gene>
    <name evidence="2" type="ORF">TTHERM_00348190</name>
</gene>
<feature type="compositionally biased region" description="Polar residues" evidence="1">
    <location>
        <begin position="29"/>
        <end position="39"/>
    </location>
</feature>
<sequence length="182" mass="21191">MQVQRQQQHDPFLSPHKQDEFESSKEQEQGSPKQTTFGSSIRKVNDFEVQQAEKTFLTAQSGEDVSNALEHVKNTYELIKAAQVILNSYKEEVQELKEEISTIKPATEPYQEEIVNLCKPKIEEFQQQLEKNPKHQDEINKIFQLSIAQLKKEDKAIDQEIIKVIDRIQILETVLGKYKKSY</sequence>
<dbReference type="Proteomes" id="UP000009168">
    <property type="component" value="Unassembled WGS sequence"/>
</dbReference>
<dbReference type="InParanoid" id="I7M9S6"/>
<dbReference type="RefSeq" id="XP_001022974.2">
    <property type="nucleotide sequence ID" value="XM_001022974.2"/>
</dbReference>
<evidence type="ECO:0000313" key="3">
    <source>
        <dbReference type="Proteomes" id="UP000009168"/>
    </source>
</evidence>
<dbReference type="AlphaFoldDB" id="I7M9S6"/>
<dbReference type="GeneID" id="7836216"/>
<feature type="compositionally biased region" description="Basic and acidic residues" evidence="1">
    <location>
        <begin position="16"/>
        <end position="28"/>
    </location>
</feature>
<accession>I7M9S6</accession>
<organism evidence="2 3">
    <name type="scientific">Tetrahymena thermophila (strain SB210)</name>
    <dbReference type="NCBI Taxonomy" id="312017"/>
    <lineage>
        <taxon>Eukaryota</taxon>
        <taxon>Sar</taxon>
        <taxon>Alveolata</taxon>
        <taxon>Ciliophora</taxon>
        <taxon>Intramacronucleata</taxon>
        <taxon>Oligohymenophorea</taxon>
        <taxon>Hymenostomatida</taxon>
        <taxon>Tetrahymenina</taxon>
        <taxon>Tetrahymenidae</taxon>
        <taxon>Tetrahymena</taxon>
    </lineage>
</organism>
<reference evidence="3" key="1">
    <citation type="journal article" date="2006" name="PLoS Biol.">
        <title>Macronuclear genome sequence of the ciliate Tetrahymena thermophila, a model eukaryote.</title>
        <authorList>
            <person name="Eisen J.A."/>
            <person name="Coyne R.S."/>
            <person name="Wu M."/>
            <person name="Wu D."/>
            <person name="Thiagarajan M."/>
            <person name="Wortman J.R."/>
            <person name="Badger J.H."/>
            <person name="Ren Q."/>
            <person name="Amedeo P."/>
            <person name="Jones K.M."/>
            <person name="Tallon L.J."/>
            <person name="Delcher A.L."/>
            <person name="Salzberg S.L."/>
            <person name="Silva J.C."/>
            <person name="Haas B.J."/>
            <person name="Majoros W.H."/>
            <person name="Farzad M."/>
            <person name="Carlton J.M."/>
            <person name="Smith R.K. Jr."/>
            <person name="Garg J."/>
            <person name="Pearlman R.E."/>
            <person name="Karrer K.M."/>
            <person name="Sun L."/>
            <person name="Manning G."/>
            <person name="Elde N.C."/>
            <person name="Turkewitz A.P."/>
            <person name="Asai D.J."/>
            <person name="Wilkes D.E."/>
            <person name="Wang Y."/>
            <person name="Cai H."/>
            <person name="Collins K."/>
            <person name="Stewart B.A."/>
            <person name="Lee S.R."/>
            <person name="Wilamowska K."/>
            <person name="Weinberg Z."/>
            <person name="Ruzzo W.L."/>
            <person name="Wloga D."/>
            <person name="Gaertig J."/>
            <person name="Frankel J."/>
            <person name="Tsao C.-C."/>
            <person name="Gorovsky M.A."/>
            <person name="Keeling P.J."/>
            <person name="Waller R.F."/>
            <person name="Patron N.J."/>
            <person name="Cherry J.M."/>
            <person name="Stover N.A."/>
            <person name="Krieger C.J."/>
            <person name="del Toro C."/>
            <person name="Ryder H.F."/>
            <person name="Williamson S.C."/>
            <person name="Barbeau R.A."/>
            <person name="Hamilton E.P."/>
            <person name="Orias E."/>
        </authorList>
    </citation>
    <scope>NUCLEOTIDE SEQUENCE [LARGE SCALE GENOMIC DNA]</scope>
    <source>
        <strain evidence="3">SB210</strain>
    </source>
</reference>
<evidence type="ECO:0000313" key="2">
    <source>
        <dbReference type="EMBL" id="EAS02729.2"/>
    </source>
</evidence>
<feature type="region of interest" description="Disordered" evidence="1">
    <location>
        <begin position="1"/>
        <end position="42"/>
    </location>
</feature>
<dbReference type="EMBL" id="GG662523">
    <property type="protein sequence ID" value="EAS02729.2"/>
    <property type="molecule type" value="Genomic_DNA"/>
</dbReference>
<protein>
    <submittedName>
        <fullName evidence="2">Uncharacterized protein</fullName>
    </submittedName>
</protein>
<keyword evidence="3" id="KW-1185">Reference proteome</keyword>